<comment type="caution">
    <text evidence="6">The sequence shown here is derived from an EMBL/GenBank/DDBJ whole genome shotgun (WGS) entry which is preliminary data.</text>
</comment>
<protein>
    <recommendedName>
        <fullName evidence="8">WD40 repeat-containing protein</fullName>
    </recommendedName>
</protein>
<evidence type="ECO:0000313" key="7">
    <source>
        <dbReference type="Proteomes" id="UP001525890"/>
    </source>
</evidence>
<name>A0ABT2MNR1_9CYAN</name>
<feature type="repeat" description="WD" evidence="3">
    <location>
        <begin position="995"/>
        <end position="1036"/>
    </location>
</feature>
<dbReference type="EMBL" id="JAMXFF010000010">
    <property type="protein sequence ID" value="MCT7966368.1"/>
    <property type="molecule type" value="Genomic_DNA"/>
</dbReference>
<dbReference type="SMART" id="SM00320">
    <property type="entry name" value="WD40"/>
    <property type="match status" value="14"/>
</dbReference>
<dbReference type="RefSeq" id="WP_368006012.1">
    <property type="nucleotide sequence ID" value="NZ_JAMXFF010000010.1"/>
</dbReference>
<feature type="domain" description="Novel STAND NTPase 1" evidence="4">
    <location>
        <begin position="71"/>
        <end position="465"/>
    </location>
</feature>
<dbReference type="PANTHER" id="PTHR22847:SF637">
    <property type="entry name" value="WD REPEAT DOMAIN 5B"/>
    <property type="match status" value="1"/>
</dbReference>
<dbReference type="InterPro" id="IPR020472">
    <property type="entry name" value="WD40_PAC1"/>
</dbReference>
<dbReference type="SUPFAM" id="SSF52540">
    <property type="entry name" value="P-loop containing nucleoside triphosphate hydrolases"/>
    <property type="match status" value="1"/>
</dbReference>
<dbReference type="Pfam" id="PF23414">
    <property type="entry name" value="Beta-prop_EML_2"/>
    <property type="match status" value="1"/>
</dbReference>
<feature type="repeat" description="WD" evidence="3">
    <location>
        <begin position="1083"/>
        <end position="1117"/>
    </location>
</feature>
<feature type="domain" description="EML-like second beta-propeller" evidence="5">
    <location>
        <begin position="911"/>
        <end position="1080"/>
    </location>
</feature>
<reference evidence="6 7" key="1">
    <citation type="journal article" date="2022" name="Front. Microbiol.">
        <title>High genomic differentiation and limited gene flow indicate recent cryptic speciation within the genus Laspinema (cyanobacteria).</title>
        <authorList>
            <person name="Stanojkovic A."/>
            <person name="Skoupy S."/>
            <person name="Skaloud P."/>
            <person name="Dvorak P."/>
        </authorList>
    </citation>
    <scope>NUCLEOTIDE SEQUENCE [LARGE SCALE GENOMIC DNA]</scope>
    <source>
        <strain evidence="6 7">D2a</strain>
    </source>
</reference>
<feature type="repeat" description="WD" evidence="3">
    <location>
        <begin position="818"/>
        <end position="859"/>
    </location>
</feature>
<feature type="repeat" description="WD" evidence="3">
    <location>
        <begin position="860"/>
        <end position="901"/>
    </location>
</feature>
<evidence type="ECO:0000256" key="2">
    <source>
        <dbReference type="ARBA" id="ARBA00022737"/>
    </source>
</evidence>
<dbReference type="InterPro" id="IPR027417">
    <property type="entry name" value="P-loop_NTPase"/>
</dbReference>
<proteinExistence type="predicted"/>
<dbReference type="PROSITE" id="PS00678">
    <property type="entry name" value="WD_REPEATS_1"/>
    <property type="match status" value="8"/>
</dbReference>
<evidence type="ECO:0000259" key="4">
    <source>
        <dbReference type="Pfam" id="PF20703"/>
    </source>
</evidence>
<evidence type="ECO:0008006" key="8">
    <source>
        <dbReference type="Google" id="ProtNLM"/>
    </source>
</evidence>
<dbReference type="Gene3D" id="3.40.50.300">
    <property type="entry name" value="P-loop containing nucleotide triphosphate hydrolases"/>
    <property type="match status" value="1"/>
</dbReference>
<dbReference type="InterPro" id="IPR049052">
    <property type="entry name" value="nSTAND1"/>
</dbReference>
<dbReference type="InterPro" id="IPR055442">
    <property type="entry name" value="Beta-prop_EML-like_2nd"/>
</dbReference>
<feature type="repeat" description="WD" evidence="3">
    <location>
        <begin position="903"/>
        <end position="935"/>
    </location>
</feature>
<feature type="repeat" description="WD" evidence="3">
    <location>
        <begin position="605"/>
        <end position="646"/>
    </location>
</feature>
<accession>A0ABT2MNR1</accession>
<dbReference type="PROSITE" id="PS50082">
    <property type="entry name" value="WD_REPEATS_2"/>
    <property type="match status" value="12"/>
</dbReference>
<dbReference type="Proteomes" id="UP001525890">
    <property type="component" value="Unassembled WGS sequence"/>
</dbReference>
<dbReference type="InterPro" id="IPR001680">
    <property type="entry name" value="WD40_rpt"/>
</dbReference>
<dbReference type="InterPro" id="IPR036322">
    <property type="entry name" value="WD40_repeat_dom_sf"/>
</dbReference>
<feature type="repeat" description="WD" evidence="3">
    <location>
        <begin position="731"/>
        <end position="772"/>
    </location>
</feature>
<evidence type="ECO:0000256" key="3">
    <source>
        <dbReference type="PROSITE-ProRule" id="PRU00221"/>
    </source>
</evidence>
<dbReference type="Gene3D" id="2.130.10.10">
    <property type="entry name" value="YVTN repeat-like/Quinoprotein amine dehydrogenase"/>
    <property type="match status" value="5"/>
</dbReference>
<dbReference type="PROSITE" id="PS50294">
    <property type="entry name" value="WD_REPEATS_REGION"/>
    <property type="match status" value="10"/>
</dbReference>
<feature type="repeat" description="WD" evidence="3">
    <location>
        <begin position="689"/>
        <end position="730"/>
    </location>
</feature>
<dbReference type="SUPFAM" id="SSF50978">
    <property type="entry name" value="WD40 repeat-like"/>
    <property type="match status" value="2"/>
</dbReference>
<evidence type="ECO:0000259" key="5">
    <source>
        <dbReference type="Pfam" id="PF23414"/>
    </source>
</evidence>
<dbReference type="InterPro" id="IPR015943">
    <property type="entry name" value="WD40/YVTN_repeat-like_dom_sf"/>
</dbReference>
<keyword evidence="2" id="KW-0677">Repeat</keyword>
<dbReference type="Pfam" id="PF00400">
    <property type="entry name" value="WD40"/>
    <property type="match status" value="8"/>
</dbReference>
<dbReference type="PRINTS" id="PR00320">
    <property type="entry name" value="GPROTEINBRPT"/>
</dbReference>
<dbReference type="PANTHER" id="PTHR22847">
    <property type="entry name" value="WD40 REPEAT PROTEIN"/>
    <property type="match status" value="1"/>
</dbReference>
<evidence type="ECO:0000313" key="6">
    <source>
        <dbReference type="EMBL" id="MCT7966368.1"/>
    </source>
</evidence>
<dbReference type="InterPro" id="IPR019775">
    <property type="entry name" value="WD40_repeat_CS"/>
</dbReference>
<keyword evidence="1 3" id="KW-0853">WD repeat</keyword>
<dbReference type="Pfam" id="PF20703">
    <property type="entry name" value="nSTAND1"/>
    <property type="match status" value="1"/>
</dbReference>
<organism evidence="6 7">
    <name type="scientific">Laspinema palackyanum D2a</name>
    <dbReference type="NCBI Taxonomy" id="2953684"/>
    <lineage>
        <taxon>Bacteria</taxon>
        <taxon>Bacillati</taxon>
        <taxon>Cyanobacteriota</taxon>
        <taxon>Cyanophyceae</taxon>
        <taxon>Oscillatoriophycideae</taxon>
        <taxon>Oscillatoriales</taxon>
        <taxon>Laspinemataceae</taxon>
        <taxon>Laspinema</taxon>
        <taxon>Laspinema palackyanum</taxon>
    </lineage>
</organism>
<feature type="repeat" description="WD" evidence="3">
    <location>
        <begin position="1135"/>
        <end position="1176"/>
    </location>
</feature>
<evidence type="ECO:0000256" key="1">
    <source>
        <dbReference type="ARBA" id="ARBA00022574"/>
    </source>
</evidence>
<feature type="repeat" description="WD" evidence="3">
    <location>
        <begin position="947"/>
        <end position="988"/>
    </location>
</feature>
<feature type="repeat" description="WD" evidence="3">
    <location>
        <begin position="776"/>
        <end position="817"/>
    </location>
</feature>
<feature type="repeat" description="WD" evidence="3">
    <location>
        <begin position="1041"/>
        <end position="1082"/>
    </location>
</feature>
<sequence>MENNNTDNREFDIKKGNYIELTEGNYTEAVARDYIQGDYLVNGHILTFNHTEIIQASSEGIKNREFIQTSPYKGLKKFDVEDKDLFFGRDQFLTGLVNELEQSNLILLMGASGSGKSSVVRAGLIPWLAQKWGSKFVKIILTPDRDPFDSFYASLLSKYKQSDAQIAREAKADTLHRVITKLKQPDEYWLIVLDQFEELFTTTQADKRDLFINSLVHLNKTQLNAVKIIGTMRADFLDKLSPHPKLAKITDKHRPLIAEMQPDELRLAIEQPAAHHGVIFEPELVTAILKDIQGQAGYLPLLQYTLNLLWGTEVEQGLGQNRTLKLETYHQIGRVQGALQKHVDAIYEALSPHEQQATQRIFLKLVDIGEDAASGGEWKPVRRRASKALFNDELEQGVLAKLIDEKLLVSDRSRDSQESTIDIAHEILLTSWTTLNTWIQENRKAIAIRNRLNNDLNLWKSQKSEAELWSGAKLEQVLELRIDPIFNQVLGGFSPEENQFIDLSRGLRDRQRRKTVMGLSSFSVVAVILLWGAVWQWRSATQSEIEASSLYSELLFNQGKILDSLIENLRITSKFKQPPFFMGKLPVSAWGTLFNSAYATDYYRLGNPEDYAITLAFSPDEKTLATANNDGTLKLYDISTKELIPIDQKAESQIFKVVFDSTGSRLAYSNGEGEVIILDSEKRQQINSFEAAKKRVVGLSFSLDNKRIATASEDQSIKVFNVTTGELIQTLAEQKKDIYSVQFSPNGELIAFGSQDNTIEVWKFTNGNVFQRYKTLKGHTEIVTSIAFIQDSQTIISGSLDDTIRVWDIATSQTTHTFKGHEAGIVSISLSRDETLLASGSRDRTIKIWDLNSKKQVKTLEGHQNKVIFVAFSPDDQTLASASDDRTTRLWNVKAKDQEDTIFEGHGNWVRSLAFSPTEPILASGSDDHTIKIWDTTKKPEREIITLNQHNDRVNSIMFSPDGKRLASGSKDNKIILWDIDKKGEVWKGEVWNTLQDHGDEVSSVAFSPDGKFLASGSSDKTIKIWNLATEQSIKNPSETIREHKAGVNRVVFSPNSKLLASGSSDKKIQIWDVSSWKSVLTFDRHTAAIHAITFSPDGKRLASGSADNTIHIWDVDKKLWESWDVKKDRYIRTLEGHKDLIRNLKFSPDGKILASSSRDGTIIFWNAKTGKQLALINNAKYNFFSIAFSPDGKTLASGTAEQEGKVILWEIDINQLITRGCNQVSHYLKTSKAVSESDKKMCDD</sequence>
<gene>
    <name evidence="6" type="ORF">NG799_08490</name>
</gene>
<keyword evidence="7" id="KW-1185">Reference proteome</keyword>
<dbReference type="CDD" id="cd00200">
    <property type="entry name" value="WD40"/>
    <property type="match status" value="2"/>
</dbReference>